<dbReference type="Pfam" id="PF01248">
    <property type="entry name" value="Ribosomal_L7Ae"/>
    <property type="match status" value="1"/>
</dbReference>
<evidence type="ECO:0000259" key="1">
    <source>
        <dbReference type="Pfam" id="PF01248"/>
    </source>
</evidence>
<keyword evidence="2" id="KW-0687">Ribonucleoprotein</keyword>
<keyword evidence="3" id="KW-1185">Reference proteome</keyword>
<evidence type="ECO:0000313" key="2">
    <source>
        <dbReference type="EMBL" id="BDG66722.1"/>
    </source>
</evidence>
<dbReference type="SUPFAM" id="SSF55315">
    <property type="entry name" value="L30e-like"/>
    <property type="match status" value="1"/>
</dbReference>
<dbReference type="RefSeq" id="WP_086292278.1">
    <property type="nucleotide sequence ID" value="NZ_AP025635.1"/>
</dbReference>
<evidence type="ECO:0000313" key="3">
    <source>
        <dbReference type="Proteomes" id="UP000831692"/>
    </source>
</evidence>
<proteinExistence type="predicted"/>
<keyword evidence="2" id="KW-0689">Ribosomal protein</keyword>
<dbReference type="InterPro" id="IPR004038">
    <property type="entry name" value="Ribosomal_eL8/eL30/eS12/Gad45"/>
</dbReference>
<dbReference type="EMBL" id="AP025635">
    <property type="protein sequence ID" value="BDG66722.1"/>
    <property type="molecule type" value="Genomic_DNA"/>
</dbReference>
<organism evidence="2 3">
    <name type="scientific">Enterococcus innesii</name>
    <dbReference type="NCBI Taxonomy" id="2839759"/>
    <lineage>
        <taxon>Bacteria</taxon>
        <taxon>Bacillati</taxon>
        <taxon>Bacillota</taxon>
        <taxon>Bacilli</taxon>
        <taxon>Lactobacillales</taxon>
        <taxon>Enterococcaceae</taxon>
        <taxon>Enterococcus</taxon>
    </lineage>
</organism>
<name>A0ABM7XNZ3_9ENTE</name>
<reference evidence="2 3" key="1">
    <citation type="submission" date="2022-03" db="EMBL/GenBank/DDBJ databases">
        <title>Complete genome sequence of Enterococcus innesii DB-1.</title>
        <authorList>
            <person name="Fukuda D."/>
            <person name="Nolasco-Hipolito C."/>
        </authorList>
    </citation>
    <scope>NUCLEOTIDE SEQUENCE [LARGE SCALE GENOMIC DNA]</scope>
    <source>
        <strain evidence="2 3">DB-1</strain>
    </source>
</reference>
<sequence length="100" mass="10910">MNKTKALNMLGLAMRAGKLVTGEEMTLKEIRNEKAALVIVASDAGKNTQKKIKDKSSYYEIPLLDAFSADEISTAIGKPRMVIGILDQGFARKVQELILG</sequence>
<dbReference type="Proteomes" id="UP000831692">
    <property type="component" value="Chromosome"/>
</dbReference>
<dbReference type="Gene3D" id="3.30.1330.30">
    <property type="match status" value="1"/>
</dbReference>
<gene>
    <name evidence="2" type="primary">rpl7ae</name>
    <name evidence="2" type="ORF">ENLAB_02860</name>
</gene>
<protein>
    <submittedName>
        <fullName evidence="2">50S ribosomal protein L7ae</fullName>
    </submittedName>
</protein>
<feature type="domain" description="Ribosomal protein eL8/eL30/eS12/Gadd45" evidence="1">
    <location>
        <begin position="7"/>
        <end position="86"/>
    </location>
</feature>
<accession>A0ABM7XNZ3</accession>
<dbReference type="GO" id="GO:0005840">
    <property type="term" value="C:ribosome"/>
    <property type="evidence" value="ECO:0007669"/>
    <property type="project" value="UniProtKB-KW"/>
</dbReference>
<dbReference type="InterPro" id="IPR029064">
    <property type="entry name" value="Ribosomal_eL30-like_sf"/>
</dbReference>
<dbReference type="NCBIfam" id="NF005585">
    <property type="entry name" value="PRK07283.1"/>
    <property type="match status" value="1"/>
</dbReference>
<dbReference type="GeneID" id="83456289"/>